<dbReference type="PANTHER" id="PTHR11878">
    <property type="entry name" value="SODIUM/CALCIUM EXCHANGER"/>
    <property type="match status" value="1"/>
</dbReference>
<dbReference type="Pfam" id="PF03160">
    <property type="entry name" value="Calx-beta"/>
    <property type="match status" value="1"/>
</dbReference>
<gene>
    <name evidence="6" type="ORF">GBAR_LOCUS15904</name>
</gene>
<keyword evidence="4" id="KW-0406">Ion transport</keyword>
<dbReference type="EMBL" id="CASHTH010002308">
    <property type="protein sequence ID" value="CAI8027924.1"/>
    <property type="molecule type" value="Genomic_DNA"/>
</dbReference>
<evidence type="ECO:0000313" key="6">
    <source>
        <dbReference type="EMBL" id="CAI8027924.1"/>
    </source>
</evidence>
<evidence type="ECO:0000256" key="3">
    <source>
        <dbReference type="ARBA" id="ARBA00022837"/>
    </source>
</evidence>
<dbReference type="InterPro" id="IPR038081">
    <property type="entry name" value="CalX-like_sf"/>
</dbReference>
<keyword evidence="3" id="KW-0106">Calcium</keyword>
<evidence type="ECO:0000256" key="1">
    <source>
        <dbReference type="ARBA" id="ARBA00022729"/>
    </source>
</evidence>
<dbReference type="InterPro" id="IPR003644">
    <property type="entry name" value="Calx_beta"/>
</dbReference>
<dbReference type="GO" id="GO:0098794">
    <property type="term" value="C:postsynapse"/>
    <property type="evidence" value="ECO:0007669"/>
    <property type="project" value="TreeGrafter"/>
</dbReference>
<evidence type="ECO:0000256" key="4">
    <source>
        <dbReference type="ARBA" id="ARBA00023065"/>
    </source>
</evidence>
<keyword evidence="1" id="KW-0732">Signal</keyword>
<proteinExistence type="predicted"/>
<dbReference type="SUPFAM" id="SSF141072">
    <property type="entry name" value="CalX-like"/>
    <property type="match status" value="1"/>
</dbReference>
<dbReference type="PANTHER" id="PTHR11878:SF76">
    <property type="entry name" value="CALX-BETA DOMAIN-CONTAINING PROTEIN"/>
    <property type="match status" value="1"/>
</dbReference>
<comment type="caution">
    <text evidence="6">The sequence shown here is derived from an EMBL/GenBank/DDBJ whole genome shotgun (WGS) entry which is preliminary data.</text>
</comment>
<evidence type="ECO:0000256" key="2">
    <source>
        <dbReference type="ARBA" id="ARBA00022737"/>
    </source>
</evidence>
<dbReference type="GO" id="GO:0007154">
    <property type="term" value="P:cell communication"/>
    <property type="evidence" value="ECO:0007669"/>
    <property type="project" value="InterPro"/>
</dbReference>
<feature type="domain" description="Calx-beta" evidence="5">
    <location>
        <begin position="12"/>
        <end position="129"/>
    </location>
</feature>
<reference evidence="6" key="1">
    <citation type="submission" date="2023-03" db="EMBL/GenBank/DDBJ databases">
        <authorList>
            <person name="Steffen K."/>
            <person name="Cardenas P."/>
        </authorList>
    </citation>
    <scope>NUCLEOTIDE SEQUENCE</scope>
</reference>
<dbReference type="InterPro" id="IPR051171">
    <property type="entry name" value="CaCA"/>
</dbReference>
<organism evidence="6 7">
    <name type="scientific">Geodia barretti</name>
    <name type="common">Barrett's horny sponge</name>
    <dbReference type="NCBI Taxonomy" id="519541"/>
    <lineage>
        <taxon>Eukaryota</taxon>
        <taxon>Metazoa</taxon>
        <taxon>Porifera</taxon>
        <taxon>Demospongiae</taxon>
        <taxon>Heteroscleromorpha</taxon>
        <taxon>Tetractinellida</taxon>
        <taxon>Astrophorina</taxon>
        <taxon>Geodiidae</taxon>
        <taxon>Geodia</taxon>
    </lineage>
</organism>
<accession>A0AA35WPE7</accession>
<dbReference type="GO" id="GO:0005432">
    <property type="term" value="F:calcium:sodium antiporter activity"/>
    <property type="evidence" value="ECO:0007669"/>
    <property type="project" value="TreeGrafter"/>
</dbReference>
<dbReference type="AlphaFoldDB" id="A0AA35WPE7"/>
<keyword evidence="4" id="KW-0813">Transport</keyword>
<keyword evidence="2" id="KW-0677">Repeat</keyword>
<dbReference type="Gene3D" id="2.60.40.2030">
    <property type="match status" value="1"/>
</dbReference>
<dbReference type="GO" id="GO:0016020">
    <property type="term" value="C:membrane"/>
    <property type="evidence" value="ECO:0007669"/>
    <property type="project" value="InterPro"/>
</dbReference>
<name>A0AA35WPE7_GEOBA</name>
<evidence type="ECO:0000259" key="5">
    <source>
        <dbReference type="Pfam" id="PF03160"/>
    </source>
</evidence>
<keyword evidence="7" id="KW-1185">Reference proteome</keyword>
<protein>
    <recommendedName>
        <fullName evidence="5">Calx-beta domain-containing protein</fullName>
    </recommendedName>
</protein>
<sequence>MFHPLFCFKVALLGITRNNINVAEDVGHAQVCVAVETSSMECPLDYPFDVQVRTIDYSAVSPDNFTAQKMTLTFPPCTPSLCVNITINDDSTLEKEEVFNVLLDLDGGASEHNITLVKNKTMVVIMDNDVDVVLELESVFVEVFEDEDASLCA</sequence>
<feature type="non-terminal residue" evidence="6">
    <location>
        <position position="1"/>
    </location>
</feature>
<evidence type="ECO:0000313" key="7">
    <source>
        <dbReference type="Proteomes" id="UP001174909"/>
    </source>
</evidence>
<dbReference type="GO" id="GO:0098703">
    <property type="term" value="P:calcium ion import across plasma membrane"/>
    <property type="evidence" value="ECO:0007669"/>
    <property type="project" value="TreeGrafter"/>
</dbReference>
<dbReference type="Proteomes" id="UP001174909">
    <property type="component" value="Unassembled WGS sequence"/>
</dbReference>